<keyword evidence="2 3" id="KW-0418">Kinase</keyword>
<keyword evidence="3" id="KW-0067">ATP-binding</keyword>
<evidence type="ECO:0000256" key="3">
    <source>
        <dbReference type="HAMAP-Rule" id="MF_00524"/>
    </source>
</evidence>
<evidence type="ECO:0000313" key="6">
    <source>
        <dbReference type="EMBL" id="KZN66569.1"/>
    </source>
</evidence>
<dbReference type="InterPro" id="IPR003836">
    <property type="entry name" value="Glucokinase"/>
</dbReference>
<dbReference type="PATRIC" id="fig|1365248.3.peg.540"/>
<evidence type="ECO:0000256" key="2">
    <source>
        <dbReference type="ARBA" id="ARBA00022777"/>
    </source>
</evidence>
<dbReference type="EC" id="2.7.1.2" evidence="3"/>
<dbReference type="Pfam" id="PF02685">
    <property type="entry name" value="Glucokinase"/>
    <property type="match status" value="1"/>
</dbReference>
<sequence>MIWDNNWGSPQIGVWNTATTEKNSMSQTTLNSFNGHDRAFEPIIVADIGGTNARFAVVTEYDLDSNQFTIAHQLTFPSAEFQSFESALSAFLDSLTISKPSRACFAVAGPIKGHQVFLTNLGWNFNTQEVQTQFGFEQCAVINDFAAFAYAAPYLKKEDNIQIKAGQAAPGANIAVMGPGTGFGAACHVSDIHSSSVLSCEAGHISLAAVTELDRQLLHVLKESIGHVSVETVFSGPGLARLYKAMAQVKGVQAEDLNAAQISARAQECEVCDATLNQFCDWVGSVAGDLALTFGALGGVFIGGGILPRMTERLMSSRFVERFTEKGIMSQYAGQIPVTLVVQDNIPLIGAAACLHSRNQFS</sequence>
<organism evidence="6 7">
    <name type="scientific">Pseudoalteromonas luteoviolacea CPMOR-1</name>
    <dbReference type="NCBI Taxonomy" id="1365248"/>
    <lineage>
        <taxon>Bacteria</taxon>
        <taxon>Pseudomonadati</taxon>
        <taxon>Pseudomonadota</taxon>
        <taxon>Gammaproteobacteria</taxon>
        <taxon>Alteromonadales</taxon>
        <taxon>Pseudoalteromonadaceae</taxon>
        <taxon>Pseudoalteromonas</taxon>
    </lineage>
</organism>
<evidence type="ECO:0000256" key="1">
    <source>
        <dbReference type="ARBA" id="ARBA00022679"/>
    </source>
</evidence>
<evidence type="ECO:0000256" key="5">
    <source>
        <dbReference type="SAM" id="Phobius"/>
    </source>
</evidence>
<dbReference type="InterPro" id="IPR043129">
    <property type="entry name" value="ATPase_NBD"/>
</dbReference>
<feature type="transmembrane region" description="Helical" evidence="5">
    <location>
        <begin position="282"/>
        <end position="307"/>
    </location>
</feature>
<dbReference type="CDD" id="cd24008">
    <property type="entry name" value="ASKHA_NBD_GLK"/>
    <property type="match status" value="1"/>
</dbReference>
<dbReference type="EMBL" id="AUYC01000012">
    <property type="protein sequence ID" value="KZN66569.1"/>
    <property type="molecule type" value="Genomic_DNA"/>
</dbReference>
<comment type="catalytic activity">
    <reaction evidence="3">
        <text>D-glucose + ATP = D-glucose 6-phosphate + ADP + H(+)</text>
        <dbReference type="Rhea" id="RHEA:17825"/>
        <dbReference type="ChEBI" id="CHEBI:4167"/>
        <dbReference type="ChEBI" id="CHEBI:15378"/>
        <dbReference type="ChEBI" id="CHEBI:30616"/>
        <dbReference type="ChEBI" id="CHEBI:61548"/>
        <dbReference type="ChEBI" id="CHEBI:456216"/>
        <dbReference type="EC" id="2.7.1.2"/>
    </reaction>
</comment>
<reference evidence="6 7" key="1">
    <citation type="submission" date="2013-07" db="EMBL/GenBank/DDBJ databases">
        <title>Comparative Genomic and Metabolomic Analysis of Twelve Strains of Pseudoalteromonas luteoviolacea.</title>
        <authorList>
            <person name="Vynne N.G."/>
            <person name="Mansson M."/>
            <person name="Gram L."/>
        </authorList>
    </citation>
    <scope>NUCLEOTIDE SEQUENCE [LARGE SCALE GENOMIC DNA]</scope>
    <source>
        <strain evidence="6 7">CPMOR-1</strain>
    </source>
</reference>
<comment type="caution">
    <text evidence="6">The sequence shown here is derived from an EMBL/GenBank/DDBJ whole genome shotgun (WGS) entry which is preliminary data.</text>
</comment>
<dbReference type="GO" id="GO:0006096">
    <property type="term" value="P:glycolytic process"/>
    <property type="evidence" value="ECO:0007669"/>
    <property type="project" value="UniProtKB-UniRule"/>
</dbReference>
<dbReference type="SUPFAM" id="SSF53067">
    <property type="entry name" value="Actin-like ATPase domain"/>
    <property type="match status" value="1"/>
</dbReference>
<accession>A0A167MKT7</accession>
<keyword evidence="3" id="KW-0324">Glycolysis</keyword>
<keyword evidence="1 3" id="KW-0808">Transferase</keyword>
<comment type="subcellular location">
    <subcellularLocation>
        <location evidence="3">Cytoplasm</location>
    </subcellularLocation>
</comment>
<dbReference type="HAMAP" id="MF_00524">
    <property type="entry name" value="Glucokinase"/>
    <property type="match status" value="1"/>
</dbReference>
<keyword evidence="3" id="KW-0547">Nucleotide-binding</keyword>
<keyword evidence="5" id="KW-0812">Transmembrane</keyword>
<protein>
    <recommendedName>
        <fullName evidence="3">Glucokinase</fullName>
        <ecNumber evidence="3">2.7.1.2</ecNumber>
    </recommendedName>
    <alternativeName>
        <fullName evidence="3">Glucose kinase</fullName>
    </alternativeName>
</protein>
<name>A0A167MKT7_9GAMM</name>
<dbReference type="GO" id="GO:0005536">
    <property type="term" value="F:D-glucose binding"/>
    <property type="evidence" value="ECO:0007669"/>
    <property type="project" value="InterPro"/>
</dbReference>
<keyword evidence="3" id="KW-0963">Cytoplasm</keyword>
<feature type="binding site" evidence="3">
    <location>
        <begin position="46"/>
        <end position="51"/>
    </location>
    <ligand>
        <name>ATP</name>
        <dbReference type="ChEBI" id="CHEBI:30616"/>
    </ligand>
</feature>
<dbReference type="InterPro" id="IPR050201">
    <property type="entry name" value="Bacterial_glucokinase"/>
</dbReference>
<dbReference type="NCBIfam" id="TIGR00749">
    <property type="entry name" value="glk"/>
    <property type="match status" value="1"/>
</dbReference>
<dbReference type="GO" id="GO:0005524">
    <property type="term" value="F:ATP binding"/>
    <property type="evidence" value="ECO:0007669"/>
    <property type="project" value="UniProtKB-UniRule"/>
</dbReference>
<keyword evidence="5" id="KW-1133">Transmembrane helix</keyword>
<dbReference type="Gene3D" id="3.40.367.20">
    <property type="match status" value="1"/>
</dbReference>
<dbReference type="AlphaFoldDB" id="A0A167MKT7"/>
<dbReference type="GO" id="GO:0005829">
    <property type="term" value="C:cytosol"/>
    <property type="evidence" value="ECO:0007669"/>
    <property type="project" value="TreeGrafter"/>
</dbReference>
<dbReference type="PANTHER" id="PTHR47690:SF1">
    <property type="entry name" value="GLUCOKINASE"/>
    <property type="match status" value="1"/>
</dbReference>
<dbReference type="NCBIfam" id="NF009073">
    <property type="entry name" value="PRK12408.1"/>
    <property type="match status" value="1"/>
</dbReference>
<proteinExistence type="inferred from homology"/>
<dbReference type="GO" id="GO:0004340">
    <property type="term" value="F:glucokinase activity"/>
    <property type="evidence" value="ECO:0007669"/>
    <property type="project" value="UniProtKB-UniRule"/>
</dbReference>
<comment type="similarity">
    <text evidence="3 4">Belongs to the bacterial glucokinase family.</text>
</comment>
<keyword evidence="5" id="KW-0472">Membrane</keyword>
<evidence type="ECO:0000313" key="7">
    <source>
        <dbReference type="Proteomes" id="UP000076486"/>
    </source>
</evidence>
<dbReference type="Gene3D" id="3.30.420.40">
    <property type="match status" value="1"/>
</dbReference>
<evidence type="ECO:0000256" key="4">
    <source>
        <dbReference type="RuleBase" id="RU004046"/>
    </source>
</evidence>
<dbReference type="PANTHER" id="PTHR47690">
    <property type="entry name" value="GLUCOKINASE"/>
    <property type="match status" value="1"/>
</dbReference>
<gene>
    <name evidence="3" type="primary">glk</name>
    <name evidence="6" type="ORF">N473_09255</name>
</gene>
<dbReference type="Proteomes" id="UP000076486">
    <property type="component" value="Unassembled WGS sequence"/>
</dbReference>